<reference evidence="3" key="1">
    <citation type="submission" date="2010-08" db="EMBL/GenBank/DDBJ databases">
        <authorList>
            <consortium name="Caenorhabditis japonica Sequencing Consortium"/>
            <person name="Wilson R.K."/>
        </authorList>
    </citation>
    <scope>NUCLEOTIDE SEQUENCE [LARGE SCALE GENOMIC DNA]</scope>
    <source>
        <strain evidence="3">DF5081</strain>
    </source>
</reference>
<evidence type="ECO:0000313" key="3">
    <source>
        <dbReference type="Proteomes" id="UP000005237"/>
    </source>
</evidence>
<reference evidence="2" key="2">
    <citation type="submission" date="2022-06" db="UniProtKB">
        <authorList>
            <consortium name="EnsemblMetazoa"/>
        </authorList>
    </citation>
    <scope>IDENTIFICATION</scope>
    <source>
        <strain evidence="2">DF5081</strain>
    </source>
</reference>
<name>A0A8R1ESD5_CAEJA</name>
<keyword evidence="1" id="KW-0472">Membrane</keyword>
<feature type="transmembrane region" description="Helical" evidence="1">
    <location>
        <begin position="294"/>
        <end position="319"/>
    </location>
</feature>
<sequence length="337" mass="38434">METLKTCSVSSHRPENLQIRQMKNDRNYWYVLLVLGALAILNAVVCTLSKPNELLQSETVIVVVNVLSFCICISCAFADLGNLAIKTFGRRNHTGFLSNFISEDEVDTRNHLFVYNCLDLAICVIAACISHKLIVNRIDASPNAHLTDSRRFQGYGVALIMMTVTGIVNHMWQRMIMVNHKQAIFLDMHTIDEFSWLSINLATGIFVFLSSRSNQIVQSASFVLSGATIYPCFFYAWLDYRIMTSAHSKFLFRQAMVSLMISIPHMFVLLTIFLTFIMTRRDATRVNLTAMNKLIFLGFSVFFLIISLSLVNVNLYALFTEQFYKIFHSSEQKVSSY</sequence>
<keyword evidence="3" id="KW-1185">Reference proteome</keyword>
<keyword evidence="1" id="KW-0812">Transmembrane</keyword>
<protein>
    <submittedName>
        <fullName evidence="2">Uncharacterized protein</fullName>
    </submittedName>
</protein>
<evidence type="ECO:0000256" key="1">
    <source>
        <dbReference type="SAM" id="Phobius"/>
    </source>
</evidence>
<feature type="transmembrane region" description="Helical" evidence="1">
    <location>
        <begin position="28"/>
        <end position="48"/>
    </location>
</feature>
<keyword evidence="1" id="KW-1133">Transmembrane helix</keyword>
<dbReference type="AlphaFoldDB" id="A0A8R1ESD5"/>
<evidence type="ECO:0000313" key="2">
    <source>
        <dbReference type="EnsemblMetazoa" id="CJA39352b.1"/>
    </source>
</evidence>
<feature type="transmembrane region" description="Helical" evidence="1">
    <location>
        <begin position="154"/>
        <end position="172"/>
    </location>
</feature>
<feature type="transmembrane region" description="Helical" evidence="1">
    <location>
        <begin position="60"/>
        <end position="81"/>
    </location>
</feature>
<proteinExistence type="predicted"/>
<feature type="transmembrane region" description="Helical" evidence="1">
    <location>
        <begin position="216"/>
        <end position="238"/>
    </location>
</feature>
<organism evidence="2 3">
    <name type="scientific">Caenorhabditis japonica</name>
    <dbReference type="NCBI Taxonomy" id="281687"/>
    <lineage>
        <taxon>Eukaryota</taxon>
        <taxon>Metazoa</taxon>
        <taxon>Ecdysozoa</taxon>
        <taxon>Nematoda</taxon>
        <taxon>Chromadorea</taxon>
        <taxon>Rhabditida</taxon>
        <taxon>Rhabditina</taxon>
        <taxon>Rhabditomorpha</taxon>
        <taxon>Rhabditoidea</taxon>
        <taxon>Rhabditidae</taxon>
        <taxon>Peloderinae</taxon>
        <taxon>Caenorhabditis</taxon>
    </lineage>
</organism>
<feature type="transmembrane region" description="Helical" evidence="1">
    <location>
        <begin position="193"/>
        <end position="210"/>
    </location>
</feature>
<accession>A0A8R1ESD5</accession>
<dbReference type="EnsemblMetazoa" id="CJA39352b.1">
    <property type="protein sequence ID" value="CJA39352b.1"/>
    <property type="gene ID" value="WBGene00215199"/>
</dbReference>
<dbReference type="Proteomes" id="UP000005237">
    <property type="component" value="Unassembled WGS sequence"/>
</dbReference>
<feature type="transmembrane region" description="Helical" evidence="1">
    <location>
        <begin position="112"/>
        <end position="134"/>
    </location>
</feature>
<feature type="transmembrane region" description="Helical" evidence="1">
    <location>
        <begin position="250"/>
        <end position="274"/>
    </location>
</feature>